<accession>A0ABN5FG21</accession>
<dbReference type="Proteomes" id="UP000233458">
    <property type="component" value="Chromosome"/>
</dbReference>
<organism evidence="8 9">
    <name type="scientific">Thalassospira marina</name>
    <dbReference type="NCBI Taxonomy" id="2048283"/>
    <lineage>
        <taxon>Bacteria</taxon>
        <taxon>Pseudomonadati</taxon>
        <taxon>Pseudomonadota</taxon>
        <taxon>Alphaproteobacteria</taxon>
        <taxon>Rhodospirillales</taxon>
        <taxon>Thalassospiraceae</taxon>
        <taxon>Thalassospira</taxon>
    </lineage>
</organism>
<evidence type="ECO:0000256" key="1">
    <source>
        <dbReference type="ARBA" id="ARBA00004816"/>
    </source>
</evidence>
<comment type="pathway">
    <text evidence="1">Carbohydrate degradation; 2-deoxy-D-ribose 1-phosphate degradation; D-glyceraldehyde 3-phosphate and acetaldehyde from 2-deoxy-alpha-D-ribose 1-phosphate: step 2/2.</text>
</comment>
<gene>
    <name evidence="8" type="primary">deoC</name>
    <name evidence="8" type="ORF">CSC3H3_09430</name>
</gene>
<dbReference type="RefSeq" id="WP_101284671.1">
    <property type="nucleotide sequence ID" value="NZ_CP024199.1"/>
</dbReference>
<dbReference type="InterPro" id="IPR002915">
    <property type="entry name" value="DeoC/FbaB/LacD_aldolase"/>
</dbReference>
<dbReference type="PIRSF" id="PIRSF001357">
    <property type="entry name" value="DeoC"/>
    <property type="match status" value="1"/>
</dbReference>
<dbReference type="Gene3D" id="3.20.20.70">
    <property type="entry name" value="Aldolase class I"/>
    <property type="match status" value="1"/>
</dbReference>
<proteinExistence type="inferred from homology"/>
<dbReference type="SUPFAM" id="SSF51569">
    <property type="entry name" value="Aldolase"/>
    <property type="match status" value="1"/>
</dbReference>
<sequence length="277" mass="28824">MFDINTIPEIIETATKLAIANEASAKRAISVLDLTSLNDDNTIEKIEALCQRAQTPAGNTAAICVYAPFIETSWKTLGKSGIKTATVVNFPKGDKAAQRVADETADAVAAGADEVDLVMPYQAFLAGDHDGSAEVIAATRQACGPFMTLKVILETGEYPDAKAIYDAARLAISNGANFVKTSTGKVATGATPEAAIAMIAAIRDAKAEQNLDCGFKASGGVRNTQDAALYLAIADHMMGADWATPATFRFGASSVLTDLLKTCGFGDSNTPSGAGNY</sequence>
<protein>
    <recommendedName>
        <fullName evidence="3 7">Deoxyribose-phosphate aldolase</fullName>
        <ecNumber evidence="3 7">4.1.2.4</ecNumber>
    </recommendedName>
</protein>
<dbReference type="SMART" id="SM01133">
    <property type="entry name" value="DeoC"/>
    <property type="match status" value="1"/>
</dbReference>
<evidence type="ECO:0000313" key="8">
    <source>
        <dbReference type="EMBL" id="AUG52904.1"/>
    </source>
</evidence>
<name>A0ABN5FG21_9PROT</name>
<dbReference type="Pfam" id="PF01791">
    <property type="entry name" value="DeoC"/>
    <property type="match status" value="1"/>
</dbReference>
<dbReference type="InterPro" id="IPR011343">
    <property type="entry name" value="DeoC"/>
</dbReference>
<reference evidence="8 9" key="1">
    <citation type="submission" date="2017-10" db="EMBL/GenBank/DDBJ databases">
        <title>Biodiversity and function of Thalassospira species in the particle-attached aromatic-hydrocarbon-degrading consortia from the surface seawater of the China South Sea.</title>
        <authorList>
            <person name="Dong C."/>
            <person name="Liu R."/>
            <person name="Shao Z."/>
        </authorList>
    </citation>
    <scope>NUCLEOTIDE SEQUENCE [LARGE SCALE GENOMIC DNA]</scope>
    <source>
        <strain evidence="8 9">CSC3H3</strain>
    </source>
</reference>
<evidence type="ECO:0000256" key="6">
    <source>
        <dbReference type="ARBA" id="ARBA00048791"/>
    </source>
</evidence>
<evidence type="ECO:0000256" key="3">
    <source>
        <dbReference type="ARBA" id="ARBA00012515"/>
    </source>
</evidence>
<evidence type="ECO:0000256" key="4">
    <source>
        <dbReference type="ARBA" id="ARBA00023239"/>
    </source>
</evidence>
<evidence type="ECO:0000313" key="9">
    <source>
        <dbReference type="Proteomes" id="UP000233458"/>
    </source>
</evidence>
<evidence type="ECO:0000256" key="7">
    <source>
        <dbReference type="NCBIfam" id="TIGR00126"/>
    </source>
</evidence>
<dbReference type="EC" id="4.1.2.4" evidence="3 7"/>
<evidence type="ECO:0000256" key="2">
    <source>
        <dbReference type="ARBA" id="ARBA00009473"/>
    </source>
</evidence>
<dbReference type="NCBIfam" id="TIGR00126">
    <property type="entry name" value="deoC"/>
    <property type="match status" value="1"/>
</dbReference>
<comment type="similarity">
    <text evidence="2">Belongs to the DeoC/FbaB aldolase family. DeoC type 2 subfamily.</text>
</comment>
<keyword evidence="4" id="KW-0456">Lyase</keyword>
<evidence type="ECO:0000256" key="5">
    <source>
        <dbReference type="ARBA" id="ARBA00023270"/>
    </source>
</evidence>
<comment type="catalytic activity">
    <reaction evidence="6">
        <text>2-deoxy-D-ribose 5-phosphate = D-glyceraldehyde 3-phosphate + acetaldehyde</text>
        <dbReference type="Rhea" id="RHEA:12821"/>
        <dbReference type="ChEBI" id="CHEBI:15343"/>
        <dbReference type="ChEBI" id="CHEBI:59776"/>
        <dbReference type="ChEBI" id="CHEBI:62877"/>
        <dbReference type="EC" id="4.1.2.4"/>
    </reaction>
</comment>
<keyword evidence="9" id="KW-1185">Reference proteome</keyword>
<dbReference type="EMBL" id="CP024199">
    <property type="protein sequence ID" value="AUG52904.1"/>
    <property type="molecule type" value="Genomic_DNA"/>
</dbReference>
<dbReference type="InterPro" id="IPR013785">
    <property type="entry name" value="Aldolase_TIM"/>
</dbReference>
<keyword evidence="5" id="KW-0704">Schiff base</keyword>
<dbReference type="PANTHER" id="PTHR10889">
    <property type="entry name" value="DEOXYRIBOSE-PHOSPHATE ALDOLASE"/>
    <property type="match status" value="1"/>
</dbReference>
<dbReference type="PANTHER" id="PTHR10889:SF3">
    <property type="entry name" value="DEOXYRIBOSE-PHOSPHATE ALDOLASE"/>
    <property type="match status" value="1"/>
</dbReference>